<name>A0A1F5VU38_9BACT</name>
<dbReference type="Pfam" id="PF10387">
    <property type="entry name" value="DUF2442"/>
    <property type="match status" value="1"/>
</dbReference>
<dbReference type="Gene3D" id="3.30.2020.40">
    <property type="entry name" value="Uncharacterised protein PF10387, DUF2442"/>
    <property type="match status" value="1"/>
</dbReference>
<gene>
    <name evidence="1" type="ORF">A2Y62_01060</name>
</gene>
<sequence>MSGLNIRRRHKVKKVHKIGKLRFTERELIIIIDNKKYSFNMLKISDKLAHATEPERDNYNISPSGYGIHWPLLDEDLSIDGLLGIKHLPMRKKHAVGI</sequence>
<dbReference type="Proteomes" id="UP000178943">
    <property type="component" value="Unassembled WGS sequence"/>
</dbReference>
<organism evidence="1 2">
    <name type="scientific">Candidatus Fischerbacteria bacterium RBG_13_37_8</name>
    <dbReference type="NCBI Taxonomy" id="1817863"/>
    <lineage>
        <taxon>Bacteria</taxon>
        <taxon>Candidatus Fischeribacteriota</taxon>
    </lineage>
</organism>
<proteinExistence type="predicted"/>
<dbReference type="InterPro" id="IPR018841">
    <property type="entry name" value="DUF2442"/>
</dbReference>
<reference evidence="1 2" key="1">
    <citation type="journal article" date="2016" name="Nat. Commun.">
        <title>Thousands of microbial genomes shed light on interconnected biogeochemical processes in an aquifer system.</title>
        <authorList>
            <person name="Anantharaman K."/>
            <person name="Brown C.T."/>
            <person name="Hug L.A."/>
            <person name="Sharon I."/>
            <person name="Castelle C.J."/>
            <person name="Probst A.J."/>
            <person name="Thomas B.C."/>
            <person name="Singh A."/>
            <person name="Wilkins M.J."/>
            <person name="Karaoz U."/>
            <person name="Brodie E.L."/>
            <person name="Williams K.H."/>
            <person name="Hubbard S.S."/>
            <person name="Banfield J.F."/>
        </authorList>
    </citation>
    <scope>NUCLEOTIDE SEQUENCE [LARGE SCALE GENOMIC DNA]</scope>
</reference>
<dbReference type="EMBL" id="MFGW01000088">
    <property type="protein sequence ID" value="OGF66581.1"/>
    <property type="molecule type" value="Genomic_DNA"/>
</dbReference>
<dbReference type="AlphaFoldDB" id="A0A1F5VU38"/>
<comment type="caution">
    <text evidence="1">The sequence shown here is derived from an EMBL/GenBank/DDBJ whole genome shotgun (WGS) entry which is preliminary data.</text>
</comment>
<dbReference type="STRING" id="1817863.A2Y62_01060"/>
<accession>A0A1F5VU38</accession>
<evidence type="ECO:0000313" key="1">
    <source>
        <dbReference type="EMBL" id="OGF66581.1"/>
    </source>
</evidence>
<evidence type="ECO:0008006" key="3">
    <source>
        <dbReference type="Google" id="ProtNLM"/>
    </source>
</evidence>
<evidence type="ECO:0000313" key="2">
    <source>
        <dbReference type="Proteomes" id="UP000178943"/>
    </source>
</evidence>
<protein>
    <recommendedName>
        <fullName evidence="3">DUF2442 domain-containing protein</fullName>
    </recommendedName>
</protein>